<dbReference type="Proteomes" id="UP000503820">
    <property type="component" value="Unassembled WGS sequence"/>
</dbReference>
<protein>
    <submittedName>
        <fullName evidence="1">Uncharacterized protein</fullName>
    </submittedName>
</protein>
<dbReference type="AlphaFoldDB" id="A0A7J0BVC2"/>
<dbReference type="EMBL" id="BLVP01000008">
    <property type="protein sequence ID" value="GFM37142.1"/>
    <property type="molecule type" value="Genomic_DNA"/>
</dbReference>
<keyword evidence="2" id="KW-1185">Reference proteome</keyword>
<sequence>MMDRLLQGTTLQAFTLPFSGLGHDLAPCEERAGVMALAPVQRRAKPHSPARTPFGRVESLPAVSGYGLLVTLGREIRGR</sequence>
<proteinExistence type="predicted"/>
<reference evidence="1 2" key="1">
    <citation type="submission" date="2020-05" db="EMBL/GenBank/DDBJ databases">
        <title>Draft genome sequence of Desulfovibrio psychrotolerans JS1T.</title>
        <authorList>
            <person name="Ueno A."/>
            <person name="Tamazawa S."/>
            <person name="Tamamura S."/>
            <person name="Murakami T."/>
            <person name="Kiyama T."/>
            <person name="Inomata H."/>
            <person name="Amano Y."/>
            <person name="Miyakawa K."/>
            <person name="Tamaki H."/>
            <person name="Naganuma T."/>
            <person name="Kaneko K."/>
        </authorList>
    </citation>
    <scope>NUCLEOTIDE SEQUENCE [LARGE SCALE GENOMIC DNA]</scope>
    <source>
        <strain evidence="1 2">JS1</strain>
    </source>
</reference>
<accession>A0A7J0BVC2</accession>
<name>A0A7J0BVC2_9BACT</name>
<gene>
    <name evidence="1" type="ORF">DSM19430T_18260</name>
</gene>
<organism evidence="1 2">
    <name type="scientific">Desulfovibrio psychrotolerans</name>
    <dbReference type="NCBI Taxonomy" id="415242"/>
    <lineage>
        <taxon>Bacteria</taxon>
        <taxon>Pseudomonadati</taxon>
        <taxon>Thermodesulfobacteriota</taxon>
        <taxon>Desulfovibrionia</taxon>
        <taxon>Desulfovibrionales</taxon>
        <taxon>Desulfovibrionaceae</taxon>
        <taxon>Desulfovibrio</taxon>
    </lineage>
</organism>
<evidence type="ECO:0000313" key="2">
    <source>
        <dbReference type="Proteomes" id="UP000503820"/>
    </source>
</evidence>
<evidence type="ECO:0000313" key="1">
    <source>
        <dbReference type="EMBL" id="GFM37142.1"/>
    </source>
</evidence>
<comment type="caution">
    <text evidence="1">The sequence shown here is derived from an EMBL/GenBank/DDBJ whole genome shotgun (WGS) entry which is preliminary data.</text>
</comment>